<proteinExistence type="predicted"/>
<dbReference type="AlphaFoldDB" id="A0A6A7Y4U0"/>
<feature type="region of interest" description="Disordered" evidence="1">
    <location>
        <begin position="1"/>
        <end position="30"/>
    </location>
</feature>
<organism evidence="2 3">
    <name type="scientific">Segnochrobactrum spirostomi</name>
    <dbReference type="NCBI Taxonomy" id="2608987"/>
    <lineage>
        <taxon>Bacteria</taxon>
        <taxon>Pseudomonadati</taxon>
        <taxon>Pseudomonadota</taxon>
        <taxon>Alphaproteobacteria</taxon>
        <taxon>Hyphomicrobiales</taxon>
        <taxon>Segnochrobactraceae</taxon>
        <taxon>Segnochrobactrum</taxon>
    </lineage>
</organism>
<sequence>MFHREAPGLASARGRRDRDGWTTPERRLPFRPAKVISPAKTISPAKVISPTEPISREADLALDARSAAQS</sequence>
<keyword evidence="3" id="KW-1185">Reference proteome</keyword>
<feature type="compositionally biased region" description="Basic and acidic residues" evidence="1">
    <location>
        <begin position="14"/>
        <end position="28"/>
    </location>
</feature>
<dbReference type="RefSeq" id="WP_153479952.1">
    <property type="nucleotide sequence ID" value="NZ_VWNA01000001.1"/>
</dbReference>
<accession>A0A6A7Y4U0</accession>
<evidence type="ECO:0000256" key="1">
    <source>
        <dbReference type="SAM" id="MobiDB-lite"/>
    </source>
</evidence>
<protein>
    <submittedName>
        <fullName evidence="2">Uncharacterized protein</fullName>
    </submittedName>
</protein>
<reference evidence="2 3" key="1">
    <citation type="submission" date="2019-09" db="EMBL/GenBank/DDBJ databases">
        <title>Segnochrobactrum spirostomi gen. nov., sp. nov., isolated from the ciliate Spirostomum cf. yagiui and description of a novel family, Segnochrobactraceae fam. nov. within the order Rhizobiales of the class Alphaproteobacteria.</title>
        <authorList>
            <person name="Akter S."/>
            <person name="Shazib S.U.A."/>
            <person name="Shin M.K."/>
        </authorList>
    </citation>
    <scope>NUCLEOTIDE SEQUENCE [LARGE SCALE GENOMIC DNA]</scope>
    <source>
        <strain evidence="2 3">Sp-1</strain>
    </source>
</reference>
<dbReference type="EMBL" id="VWNA01000001">
    <property type="protein sequence ID" value="MQT12719.1"/>
    <property type="molecule type" value="Genomic_DNA"/>
</dbReference>
<evidence type="ECO:0000313" key="3">
    <source>
        <dbReference type="Proteomes" id="UP000332515"/>
    </source>
</evidence>
<gene>
    <name evidence="2" type="ORF">F0357_08650</name>
</gene>
<comment type="caution">
    <text evidence="2">The sequence shown here is derived from an EMBL/GenBank/DDBJ whole genome shotgun (WGS) entry which is preliminary data.</text>
</comment>
<dbReference type="Proteomes" id="UP000332515">
    <property type="component" value="Unassembled WGS sequence"/>
</dbReference>
<name>A0A6A7Y4U0_9HYPH</name>
<evidence type="ECO:0000313" key="2">
    <source>
        <dbReference type="EMBL" id="MQT12719.1"/>
    </source>
</evidence>